<dbReference type="InterPro" id="IPR038765">
    <property type="entry name" value="Papain-like_cys_pep_sf"/>
</dbReference>
<reference evidence="3 5" key="2">
    <citation type="submission" date="2014-03" db="EMBL/GenBank/DDBJ databases">
        <title>Genomics of Bifidobacteria.</title>
        <authorList>
            <person name="Ventura M."/>
            <person name="Milani C."/>
            <person name="Lugli G.A."/>
        </authorList>
    </citation>
    <scope>NUCLEOTIDE SEQUENCE [LARGE SCALE GENOMIC DNA]</scope>
    <source>
        <strain evidence="3 5">LMG 11596</strain>
    </source>
</reference>
<dbReference type="Pfam" id="PF01841">
    <property type="entry name" value="Transglut_core"/>
    <property type="match status" value="1"/>
</dbReference>
<organism evidence="2 4">
    <name type="scientific">Bifidobacterium gallicum DSM 20093 = LMG 11596</name>
    <dbReference type="NCBI Taxonomy" id="561180"/>
    <lineage>
        <taxon>Bacteria</taxon>
        <taxon>Bacillati</taxon>
        <taxon>Actinomycetota</taxon>
        <taxon>Actinomycetes</taxon>
        <taxon>Bifidobacteriales</taxon>
        <taxon>Bifidobacteriaceae</taxon>
        <taxon>Bifidobacterium</taxon>
    </lineage>
</organism>
<keyword evidence="5" id="KW-1185">Reference proteome</keyword>
<dbReference type="eggNOG" id="COG1305">
    <property type="taxonomic scope" value="Bacteria"/>
</dbReference>
<dbReference type="RefSeq" id="WP_006295247.1">
    <property type="nucleotide sequence ID" value="NZ_ABXB03000003.1"/>
</dbReference>
<comment type="caution">
    <text evidence="2">The sequence shown here is derived from an EMBL/GenBank/DDBJ whole genome shotgun (WGS) entry which is preliminary data.</text>
</comment>
<dbReference type="STRING" id="561180.BIFGAL_03792"/>
<dbReference type="PANTHER" id="PTHR33490">
    <property type="entry name" value="BLR5614 PROTEIN-RELATED"/>
    <property type="match status" value="1"/>
</dbReference>
<gene>
    <name evidence="3" type="ORF">BGLCM_0372</name>
    <name evidence="2" type="ORF">BIFGAL_03792</name>
</gene>
<protein>
    <submittedName>
        <fullName evidence="2 3">Transglutaminase</fullName>
    </submittedName>
</protein>
<proteinExistence type="predicted"/>
<reference evidence="2 4" key="1">
    <citation type="submission" date="2009-11" db="EMBL/GenBank/DDBJ databases">
        <authorList>
            <person name="Weinstock G."/>
            <person name="Sodergren E."/>
            <person name="Clifton S."/>
            <person name="Fulton L."/>
            <person name="Fulton B."/>
            <person name="Courtney L."/>
            <person name="Fronick C."/>
            <person name="Harrison M."/>
            <person name="Strong C."/>
            <person name="Farmer C."/>
            <person name="Delahaunty K."/>
            <person name="Markovic C."/>
            <person name="Hall O."/>
            <person name="Minx P."/>
            <person name="Tomlinson C."/>
            <person name="Mitreva M."/>
            <person name="Nelson J."/>
            <person name="Hou S."/>
            <person name="Wollam A."/>
            <person name="Pepin K.H."/>
            <person name="Johnson M."/>
            <person name="Bhonagiri V."/>
            <person name="Nash W.E."/>
            <person name="Warren W."/>
            <person name="Chinwalla A."/>
            <person name="Mardis E.R."/>
            <person name="Wilson R.K."/>
        </authorList>
    </citation>
    <scope>NUCLEOTIDE SEQUENCE [LARGE SCALE GENOMIC DNA]</scope>
    <source>
        <strain evidence="2 4">DSM 20093</strain>
    </source>
</reference>
<accession>D1NVA7</accession>
<dbReference type="EMBL" id="ABXB03000003">
    <property type="protein sequence ID" value="EFA22758.1"/>
    <property type="molecule type" value="Genomic_DNA"/>
</dbReference>
<evidence type="ECO:0000313" key="4">
    <source>
        <dbReference type="Proteomes" id="UP000003656"/>
    </source>
</evidence>
<dbReference type="Gene3D" id="3.10.620.30">
    <property type="match status" value="1"/>
</dbReference>
<evidence type="ECO:0000313" key="3">
    <source>
        <dbReference type="EMBL" id="KFI59701.1"/>
    </source>
</evidence>
<feature type="domain" description="Transglutaminase-like" evidence="1">
    <location>
        <begin position="161"/>
        <end position="219"/>
    </location>
</feature>
<dbReference type="Proteomes" id="UP000003656">
    <property type="component" value="Unassembled WGS sequence"/>
</dbReference>
<evidence type="ECO:0000313" key="5">
    <source>
        <dbReference type="Proteomes" id="UP000029074"/>
    </source>
</evidence>
<dbReference type="SMART" id="SM00460">
    <property type="entry name" value="TGc"/>
    <property type="match status" value="1"/>
</dbReference>
<dbReference type="OrthoDB" id="9804023at2"/>
<dbReference type="Pfam" id="PF08379">
    <property type="entry name" value="Bact_transglu_N"/>
    <property type="match status" value="1"/>
</dbReference>
<name>D1NVA7_9BIFI</name>
<dbReference type="EMBL" id="JGYW01000002">
    <property type="protein sequence ID" value="KFI59701.1"/>
    <property type="molecule type" value="Genomic_DNA"/>
</dbReference>
<dbReference type="PANTHER" id="PTHR33490:SF6">
    <property type="entry name" value="SLL1049 PROTEIN"/>
    <property type="match status" value="1"/>
</dbReference>
<sequence>MKKLIFDYRTTLNFSTPVSDHRFQLRCVPCTGPRQQIVDVTVRTEPHTTLDSTVDSFGSVVMTGFVAEPHTESIVEVKGIAFVDNAHIAPEPFKPLYLYQSELTQLGPSLDALVALVRTKLEEADCGSDPIAQAQVIMHAVYDAFVYTPGSTNVRTTSEEALRQRAGVCQDYAHVMLSVCRALEIPARYIAGLLSGEGATHAWVEVYDHGRWIGLDPTHDRMVDDNYITIAHGRDYRDCMLDIGLFRGGDVTQTQTVNASVHEWQ</sequence>
<dbReference type="SUPFAM" id="SSF54001">
    <property type="entry name" value="Cysteine proteinases"/>
    <property type="match status" value="1"/>
</dbReference>
<dbReference type="AlphaFoldDB" id="D1NVA7"/>
<evidence type="ECO:0000259" key="1">
    <source>
        <dbReference type="SMART" id="SM00460"/>
    </source>
</evidence>
<evidence type="ECO:0000313" key="2">
    <source>
        <dbReference type="EMBL" id="EFA22758.1"/>
    </source>
</evidence>
<dbReference type="InterPro" id="IPR002931">
    <property type="entry name" value="Transglutaminase-like"/>
</dbReference>
<dbReference type="InterPro" id="IPR013589">
    <property type="entry name" value="Bac_transglu_N"/>
</dbReference>
<dbReference type="Proteomes" id="UP000029074">
    <property type="component" value="Unassembled WGS sequence"/>
</dbReference>